<organism evidence="15 16">
    <name type="scientific">Buteo japonicus</name>
    <dbReference type="NCBI Taxonomy" id="224669"/>
    <lineage>
        <taxon>Eukaryota</taxon>
        <taxon>Metazoa</taxon>
        <taxon>Chordata</taxon>
        <taxon>Craniata</taxon>
        <taxon>Vertebrata</taxon>
        <taxon>Euteleostomi</taxon>
        <taxon>Archelosauria</taxon>
        <taxon>Archosauria</taxon>
        <taxon>Dinosauria</taxon>
        <taxon>Saurischia</taxon>
        <taxon>Theropoda</taxon>
        <taxon>Coelurosauria</taxon>
        <taxon>Aves</taxon>
        <taxon>Neognathae</taxon>
        <taxon>Neoaves</taxon>
        <taxon>Telluraves</taxon>
        <taxon>Accipitrimorphae</taxon>
        <taxon>Accipitriformes</taxon>
        <taxon>Accipitridae</taxon>
        <taxon>Accipitrinae</taxon>
        <taxon>Buteo</taxon>
    </lineage>
</organism>
<accession>A0A8C0B1I1</accession>
<keyword evidence="4" id="KW-0444">Lipid biosynthesis</keyword>
<evidence type="ECO:0000313" key="16">
    <source>
        <dbReference type="Proteomes" id="UP000694555"/>
    </source>
</evidence>
<dbReference type="InterPro" id="IPR006634">
    <property type="entry name" value="TLC-dom"/>
</dbReference>
<feature type="domain" description="TLC" evidence="14">
    <location>
        <begin position="90"/>
        <end position="288"/>
    </location>
</feature>
<evidence type="ECO:0000256" key="6">
    <source>
        <dbReference type="ARBA" id="ARBA00022692"/>
    </source>
</evidence>
<dbReference type="Gene3D" id="1.10.10.60">
    <property type="entry name" value="Homeodomain-like"/>
    <property type="match status" value="1"/>
</dbReference>
<evidence type="ECO:0000256" key="5">
    <source>
        <dbReference type="ARBA" id="ARBA00022679"/>
    </source>
</evidence>
<comment type="pathway">
    <text evidence="3">Sphingolipid metabolism.</text>
</comment>
<feature type="transmembrane region" description="Helical" evidence="13">
    <location>
        <begin position="136"/>
        <end position="155"/>
    </location>
</feature>
<keyword evidence="10 12" id="KW-0472">Membrane</keyword>
<dbReference type="Pfam" id="PF03798">
    <property type="entry name" value="TRAM_LAG1_CLN8"/>
    <property type="match status" value="1"/>
</dbReference>
<comment type="catalytic activity">
    <reaction evidence="11">
        <text>sphinganine + octadecanoyl-CoA = N-(octadecanoyl)-sphinganine + CoA + H(+)</text>
        <dbReference type="Rhea" id="RHEA:36547"/>
        <dbReference type="ChEBI" id="CHEBI:15378"/>
        <dbReference type="ChEBI" id="CHEBI:57287"/>
        <dbReference type="ChEBI" id="CHEBI:57394"/>
        <dbReference type="ChEBI" id="CHEBI:57817"/>
        <dbReference type="ChEBI" id="CHEBI:67033"/>
    </reaction>
    <physiologicalReaction direction="left-to-right" evidence="11">
        <dbReference type="Rhea" id="RHEA:36548"/>
    </physiologicalReaction>
</comment>
<dbReference type="PROSITE" id="PS50922">
    <property type="entry name" value="TLC"/>
    <property type="match status" value="1"/>
</dbReference>
<dbReference type="UniPathway" id="UPA00222"/>
<comment type="subcellular location">
    <subcellularLocation>
        <location evidence="1">Endoplasmic reticulum membrane</location>
        <topology evidence="1">Multi-pass membrane protein</topology>
    </subcellularLocation>
</comment>
<keyword evidence="9" id="KW-0443">Lipid metabolism</keyword>
<reference evidence="15" key="2">
    <citation type="submission" date="2025-09" db="UniProtKB">
        <authorList>
            <consortium name="Ensembl"/>
        </authorList>
    </citation>
    <scope>IDENTIFICATION</scope>
</reference>
<evidence type="ECO:0000256" key="12">
    <source>
        <dbReference type="PROSITE-ProRule" id="PRU00205"/>
    </source>
</evidence>
<evidence type="ECO:0000256" key="11">
    <source>
        <dbReference type="ARBA" id="ARBA00049036"/>
    </source>
</evidence>
<proteinExistence type="predicted"/>
<evidence type="ECO:0000256" key="1">
    <source>
        <dbReference type="ARBA" id="ARBA00004477"/>
    </source>
</evidence>
<feature type="transmembrane region" description="Helical" evidence="13">
    <location>
        <begin position="259"/>
        <end position="280"/>
    </location>
</feature>
<evidence type="ECO:0000256" key="2">
    <source>
        <dbReference type="ARBA" id="ARBA00004760"/>
    </source>
</evidence>
<dbReference type="PANTHER" id="PTHR12560:SF8">
    <property type="entry name" value="CERAMIDE SYNTHASE 5"/>
    <property type="match status" value="1"/>
</dbReference>
<keyword evidence="6 12" id="KW-0812">Transmembrane</keyword>
<dbReference type="GO" id="GO:0050291">
    <property type="term" value="F:sphingosine N-acyltransferase activity"/>
    <property type="evidence" value="ECO:0007669"/>
    <property type="project" value="InterPro"/>
</dbReference>
<dbReference type="AlphaFoldDB" id="A0A8C0B1I1"/>
<evidence type="ECO:0000256" key="7">
    <source>
        <dbReference type="ARBA" id="ARBA00022824"/>
    </source>
</evidence>
<keyword evidence="7" id="KW-0256">Endoplasmic reticulum</keyword>
<evidence type="ECO:0000256" key="9">
    <source>
        <dbReference type="ARBA" id="ARBA00023098"/>
    </source>
</evidence>
<dbReference type="GO" id="GO:0005789">
    <property type="term" value="C:endoplasmic reticulum membrane"/>
    <property type="evidence" value="ECO:0007669"/>
    <property type="project" value="UniProtKB-SubCell"/>
</dbReference>
<dbReference type="SUPFAM" id="SSF46689">
    <property type="entry name" value="Homeodomain-like"/>
    <property type="match status" value="1"/>
</dbReference>
<dbReference type="Ensembl" id="ENSBJAT00000010678.1">
    <property type="protein sequence ID" value="ENSBJAP00000010381.1"/>
    <property type="gene ID" value="ENSBJAG00000006816.1"/>
</dbReference>
<evidence type="ECO:0000256" key="4">
    <source>
        <dbReference type="ARBA" id="ARBA00022516"/>
    </source>
</evidence>
<evidence type="ECO:0000256" key="8">
    <source>
        <dbReference type="ARBA" id="ARBA00022989"/>
    </source>
</evidence>
<reference evidence="15" key="1">
    <citation type="submission" date="2025-08" db="UniProtKB">
        <authorList>
            <consortium name="Ensembl"/>
        </authorList>
    </citation>
    <scope>IDENTIFICATION</scope>
</reference>
<dbReference type="PANTHER" id="PTHR12560">
    <property type="entry name" value="LONGEVITY ASSURANCE FACTOR 1 LAG1"/>
    <property type="match status" value="1"/>
</dbReference>
<evidence type="ECO:0000313" key="15">
    <source>
        <dbReference type="Ensembl" id="ENSBJAP00000010381.1"/>
    </source>
</evidence>
<keyword evidence="8 13" id="KW-1133">Transmembrane helix</keyword>
<feature type="transmembrane region" description="Helical" evidence="13">
    <location>
        <begin position="220"/>
        <end position="239"/>
    </location>
</feature>
<sequence>MKTELHLTVPVCLCLAFLVCGFCYLCIISVIVQRGSQTKSRLRSRRNDTCFIFLQSPDGKRLEGLSKQLDWDVRKIQRWFRHRRNQDKPTTLTKFCESMYVCAEAKMWLHLKAPWFWDTRQCWYNYPFQPLTSRLYYYYILELAFYWSLMFSQFTDIKRKDFLIMFVHHLATIGLITFSYMNNMVRVGTLVLCLHDASDFLLEAAKLANYAKYQRLCDAFFMLFGVVFIVTRLGIYPFWILNTTLFESWELIGPYPSWWLFNGLLITLQMLHIIWSYLIIRTAYKALMRGKKLGSSVRAGTSSQGACIRSAL</sequence>
<dbReference type="GO" id="GO:0003677">
    <property type="term" value="F:DNA binding"/>
    <property type="evidence" value="ECO:0007669"/>
    <property type="project" value="InterPro"/>
</dbReference>
<dbReference type="InterPro" id="IPR016439">
    <property type="entry name" value="Lag1/Lac1-like"/>
</dbReference>
<evidence type="ECO:0000256" key="10">
    <source>
        <dbReference type="ARBA" id="ARBA00023136"/>
    </source>
</evidence>
<evidence type="ECO:0000259" key="14">
    <source>
        <dbReference type="PROSITE" id="PS50922"/>
    </source>
</evidence>
<feature type="transmembrane region" description="Helical" evidence="13">
    <location>
        <begin position="162"/>
        <end position="181"/>
    </location>
</feature>
<keyword evidence="5" id="KW-0808">Transferase</keyword>
<dbReference type="InterPro" id="IPR009057">
    <property type="entry name" value="Homeodomain-like_sf"/>
</dbReference>
<name>A0A8C0B1I1_9AVES</name>
<dbReference type="FunFam" id="1.10.10.60:FF:000020">
    <property type="entry name" value="Ceramide synthase 5"/>
    <property type="match status" value="1"/>
</dbReference>
<comment type="pathway">
    <text evidence="2">Lipid metabolism; sphingolipid metabolism.</text>
</comment>
<dbReference type="Proteomes" id="UP000694555">
    <property type="component" value="Unplaced"/>
</dbReference>
<evidence type="ECO:0000256" key="3">
    <source>
        <dbReference type="ARBA" id="ARBA00004991"/>
    </source>
</evidence>
<protein>
    <submittedName>
        <fullName evidence="15">Ceramide synthase 5</fullName>
    </submittedName>
</protein>
<evidence type="ECO:0000256" key="13">
    <source>
        <dbReference type="SAM" id="Phobius"/>
    </source>
</evidence>
<dbReference type="GO" id="GO:0046513">
    <property type="term" value="P:ceramide biosynthetic process"/>
    <property type="evidence" value="ECO:0007669"/>
    <property type="project" value="InterPro"/>
</dbReference>
<feature type="transmembrane region" description="Helical" evidence="13">
    <location>
        <begin position="7"/>
        <end position="32"/>
    </location>
</feature>
<dbReference type="CDD" id="cd00086">
    <property type="entry name" value="homeodomain"/>
    <property type="match status" value="1"/>
</dbReference>
<dbReference type="InterPro" id="IPR001356">
    <property type="entry name" value="HD"/>
</dbReference>
<keyword evidence="16" id="KW-1185">Reference proteome</keyword>
<dbReference type="SMART" id="SM00724">
    <property type="entry name" value="TLC"/>
    <property type="match status" value="1"/>
</dbReference>